<accession>A0A336MM94</accession>
<dbReference type="OMA" id="NICYIID"/>
<reference evidence="1" key="1">
    <citation type="submission" date="2018-07" db="EMBL/GenBank/DDBJ databases">
        <authorList>
            <person name="Quirk P.G."/>
            <person name="Krulwich T.A."/>
        </authorList>
    </citation>
    <scope>NUCLEOTIDE SEQUENCE</scope>
</reference>
<dbReference type="AlphaFoldDB" id="A0A336MM94"/>
<organism evidence="1">
    <name type="scientific">Culicoides sonorensis</name>
    <name type="common">Biting midge</name>
    <dbReference type="NCBI Taxonomy" id="179676"/>
    <lineage>
        <taxon>Eukaryota</taxon>
        <taxon>Metazoa</taxon>
        <taxon>Ecdysozoa</taxon>
        <taxon>Arthropoda</taxon>
        <taxon>Hexapoda</taxon>
        <taxon>Insecta</taxon>
        <taxon>Pterygota</taxon>
        <taxon>Neoptera</taxon>
        <taxon>Endopterygota</taxon>
        <taxon>Diptera</taxon>
        <taxon>Nematocera</taxon>
        <taxon>Chironomoidea</taxon>
        <taxon>Ceratopogonidae</taxon>
        <taxon>Ceratopogoninae</taxon>
        <taxon>Culicoides</taxon>
        <taxon>Monoculicoides</taxon>
    </lineage>
</organism>
<evidence type="ECO:0000313" key="1">
    <source>
        <dbReference type="EMBL" id="SSX31406.1"/>
    </source>
</evidence>
<protein>
    <submittedName>
        <fullName evidence="1">CSON003605 protein</fullName>
    </submittedName>
</protein>
<dbReference type="EMBL" id="UFQT01001682">
    <property type="protein sequence ID" value="SSX31406.1"/>
    <property type="molecule type" value="Genomic_DNA"/>
</dbReference>
<proteinExistence type="predicted"/>
<gene>
    <name evidence="1" type="primary">CSON003605</name>
</gene>
<sequence>MDSREESLLQNNFDPKALKNSDLLDAQKIAIILKLIQNSYVPAIDIINAILDLLVCGEFDMESNFVLKSSENICYIIDIIDQSPEKFQVSRILEYI</sequence>
<dbReference type="VEuPathDB" id="VectorBase:CSON003605"/>
<name>A0A336MM94_CULSO</name>